<dbReference type="EMBL" id="JAAAIP010000248">
    <property type="protein sequence ID" value="KAG0321323.1"/>
    <property type="molecule type" value="Genomic_DNA"/>
</dbReference>
<evidence type="ECO:0000313" key="2">
    <source>
        <dbReference type="Proteomes" id="UP000738325"/>
    </source>
</evidence>
<protein>
    <submittedName>
        <fullName evidence="1">Uncharacterized protein</fullName>
    </submittedName>
</protein>
<accession>A0A9P6RNL8</accession>
<keyword evidence="2" id="KW-1185">Reference proteome</keyword>
<comment type="caution">
    <text evidence="1">The sequence shown here is derived from an EMBL/GenBank/DDBJ whole genome shotgun (WGS) entry which is preliminary data.</text>
</comment>
<reference evidence="1" key="1">
    <citation type="journal article" date="2020" name="Fungal Divers.">
        <title>Resolving the Mortierellaceae phylogeny through synthesis of multi-gene phylogenetics and phylogenomics.</title>
        <authorList>
            <person name="Vandepol N."/>
            <person name="Liber J."/>
            <person name="Desiro A."/>
            <person name="Na H."/>
            <person name="Kennedy M."/>
            <person name="Barry K."/>
            <person name="Grigoriev I.V."/>
            <person name="Miller A.N."/>
            <person name="O'Donnell K."/>
            <person name="Stajich J.E."/>
            <person name="Bonito G."/>
        </authorList>
    </citation>
    <scope>NUCLEOTIDE SEQUENCE</scope>
    <source>
        <strain evidence="1">REB-010B</strain>
    </source>
</reference>
<dbReference type="OrthoDB" id="5340906at2759"/>
<feature type="non-terminal residue" evidence="1">
    <location>
        <position position="123"/>
    </location>
</feature>
<name>A0A9P6RNL8_9FUNG</name>
<gene>
    <name evidence="1" type="ORF">BGZ99_003972</name>
</gene>
<dbReference type="AlphaFoldDB" id="A0A9P6RNL8"/>
<dbReference type="Proteomes" id="UP000738325">
    <property type="component" value="Unassembled WGS sequence"/>
</dbReference>
<sequence>KAAKVWCSQGNKYISESWFKLPRELHDALVCQTMEVGGADQLHDVMVSGLIIGGPCIQQIGLCWKAAGNKVTMLIKMEVTRLEARISNMPGSLQAIHERLCFRTSTIQLIAHYELATKHYAKW</sequence>
<proteinExistence type="predicted"/>
<evidence type="ECO:0000313" key="1">
    <source>
        <dbReference type="EMBL" id="KAG0321323.1"/>
    </source>
</evidence>
<organism evidence="1 2">
    <name type="scientific">Dissophora globulifera</name>
    <dbReference type="NCBI Taxonomy" id="979702"/>
    <lineage>
        <taxon>Eukaryota</taxon>
        <taxon>Fungi</taxon>
        <taxon>Fungi incertae sedis</taxon>
        <taxon>Mucoromycota</taxon>
        <taxon>Mortierellomycotina</taxon>
        <taxon>Mortierellomycetes</taxon>
        <taxon>Mortierellales</taxon>
        <taxon>Mortierellaceae</taxon>
        <taxon>Dissophora</taxon>
    </lineage>
</organism>